<protein>
    <submittedName>
        <fullName evidence="1">Uncharacterized protein</fullName>
    </submittedName>
</protein>
<dbReference type="GeneID" id="78297215"/>
<evidence type="ECO:0000313" key="2">
    <source>
        <dbReference type="Proteomes" id="UP000245959"/>
    </source>
</evidence>
<keyword evidence="2" id="KW-1185">Reference proteome</keyword>
<dbReference type="RefSeq" id="WP_133245303.1">
    <property type="nucleotide sequence ID" value="NZ_CABMMC010000001.1"/>
</dbReference>
<dbReference type="EMBL" id="QEKH01000052">
    <property type="protein sequence ID" value="PVY33312.1"/>
    <property type="molecule type" value="Genomic_DNA"/>
</dbReference>
<evidence type="ECO:0000313" key="1">
    <source>
        <dbReference type="EMBL" id="PVY33312.1"/>
    </source>
</evidence>
<sequence length="155" mass="18048">MLKIRRSKSADTRSAEHEVTKEELLYSSEQHIGDVRQAMRYFAECLLRVADKHDWTKIDGIDQFHKDFQQVQQHGGNFKELPWHRRHVSEERHHLTDRVPDDVNLFDVLERVADVTMAGMARSGSVFPDSLPPDVLVKAYQNTIELLKNEIIVED</sequence>
<dbReference type="AlphaFoldDB" id="A0A2U1ACQ4"/>
<reference evidence="1 2" key="1">
    <citation type="submission" date="2018-04" db="EMBL/GenBank/DDBJ databases">
        <title>Genomic Encyclopedia of Type Strains, Phase IV (KMG-IV): sequencing the most valuable type-strain genomes for metagenomic binning, comparative biology and taxonomic classification.</title>
        <authorList>
            <person name="Goeker M."/>
        </authorList>
    </citation>
    <scope>NUCLEOTIDE SEQUENCE [LARGE SCALE GENOMIC DNA]</scope>
    <source>
        <strain evidence="1 2">DSM 14823</strain>
    </source>
</reference>
<dbReference type="OrthoDB" id="9554157at2"/>
<proteinExistence type="predicted"/>
<dbReference type="Proteomes" id="UP000245959">
    <property type="component" value="Unassembled WGS sequence"/>
</dbReference>
<comment type="caution">
    <text evidence="1">The sequence shown here is derived from an EMBL/GenBank/DDBJ whole genome shotgun (WGS) entry which is preliminary data.</text>
</comment>
<organism evidence="1 2">
    <name type="scientific">Victivallis vadensis</name>
    <dbReference type="NCBI Taxonomy" id="172901"/>
    <lineage>
        <taxon>Bacteria</taxon>
        <taxon>Pseudomonadati</taxon>
        <taxon>Lentisphaerota</taxon>
        <taxon>Lentisphaeria</taxon>
        <taxon>Victivallales</taxon>
        <taxon>Victivallaceae</taxon>
        <taxon>Victivallis</taxon>
    </lineage>
</organism>
<accession>A0A2U1ACQ4</accession>
<name>A0A2U1ACQ4_9BACT</name>
<gene>
    <name evidence="1" type="ORF">C8D82_1527</name>
</gene>